<comment type="caution">
    <text evidence="1">The sequence shown here is derived from an EMBL/GenBank/DDBJ whole genome shotgun (WGS) entry which is preliminary data.</text>
</comment>
<name>A0ACC0AVZ0_CATRO</name>
<gene>
    <name evidence="1" type="ORF">M9H77_23495</name>
</gene>
<evidence type="ECO:0000313" key="1">
    <source>
        <dbReference type="EMBL" id="KAI5664172.1"/>
    </source>
</evidence>
<protein>
    <submittedName>
        <fullName evidence="1">Uncharacterized protein</fullName>
    </submittedName>
</protein>
<keyword evidence="2" id="KW-1185">Reference proteome</keyword>
<organism evidence="1 2">
    <name type="scientific">Catharanthus roseus</name>
    <name type="common">Madagascar periwinkle</name>
    <name type="synonym">Vinca rosea</name>
    <dbReference type="NCBI Taxonomy" id="4058"/>
    <lineage>
        <taxon>Eukaryota</taxon>
        <taxon>Viridiplantae</taxon>
        <taxon>Streptophyta</taxon>
        <taxon>Embryophyta</taxon>
        <taxon>Tracheophyta</taxon>
        <taxon>Spermatophyta</taxon>
        <taxon>Magnoliopsida</taxon>
        <taxon>eudicotyledons</taxon>
        <taxon>Gunneridae</taxon>
        <taxon>Pentapetalae</taxon>
        <taxon>asterids</taxon>
        <taxon>lamiids</taxon>
        <taxon>Gentianales</taxon>
        <taxon>Apocynaceae</taxon>
        <taxon>Rauvolfioideae</taxon>
        <taxon>Vinceae</taxon>
        <taxon>Catharanthinae</taxon>
        <taxon>Catharanthus</taxon>
    </lineage>
</organism>
<proteinExistence type="predicted"/>
<dbReference type="Proteomes" id="UP001060085">
    <property type="component" value="Linkage Group LG05"/>
</dbReference>
<accession>A0ACC0AVZ0</accession>
<reference evidence="2" key="1">
    <citation type="journal article" date="2023" name="Nat. Plants">
        <title>Single-cell RNA sequencing provides a high-resolution roadmap for understanding the multicellular compartmentation of specialized metabolism.</title>
        <authorList>
            <person name="Sun S."/>
            <person name="Shen X."/>
            <person name="Li Y."/>
            <person name="Li Y."/>
            <person name="Wang S."/>
            <person name="Li R."/>
            <person name="Zhang H."/>
            <person name="Shen G."/>
            <person name="Guo B."/>
            <person name="Wei J."/>
            <person name="Xu J."/>
            <person name="St-Pierre B."/>
            <person name="Chen S."/>
            <person name="Sun C."/>
        </authorList>
    </citation>
    <scope>NUCLEOTIDE SEQUENCE [LARGE SCALE GENOMIC DNA]</scope>
</reference>
<dbReference type="EMBL" id="CM044705">
    <property type="protein sequence ID" value="KAI5664172.1"/>
    <property type="molecule type" value="Genomic_DNA"/>
</dbReference>
<sequence>MNGSLKVLKAHLCDLVKTTFRNGFLELSLENLVEKPLGYSISVCWIDHPLVYFCFHLFPRWIGPILLHFFLFSSLCVGQTFGQQINPLIENAQPPPHIERTEISQILEEPNGNILIRFNSMREQGSCSHFSIPPDPSRYSFAESTSTFQIPPPIHVHHTAPIPEVSKSPPSSPTASQMKGEIDVIHKVINIDFDSLETDIFYSENDEKRNWFFQLDSCYQDKIKQEWISDINRLNTPFDFFCWLEYFLIKQGFEETDFFKISHINVHTCLAKKWKLSDGNTVTQIHPPLQSLRLDTPSGEIIASPFKKGKDTDDSIHMDNIRKIYHQNNYSNQILHTIATQVDSLSSEIKSLPKANIPRFPASYSAPHFQPSTLSKAQETTLICPASSMPTIPSSSLLHKILQTLDTINSNLPSTSKINAIDEANLDALSSSSDTSSLSSSDEFISKIHQVEDSFLDPTEINKILVNRNDGTTIPGTPFSTGLPTGLLADQASYQYSEVQIAGGLKPPKNK</sequence>
<evidence type="ECO:0000313" key="2">
    <source>
        <dbReference type="Proteomes" id="UP001060085"/>
    </source>
</evidence>